<organism evidence="2 3">
    <name type="scientific">Eumeta variegata</name>
    <name type="common">Bagworm moth</name>
    <name type="synonym">Eumeta japonica</name>
    <dbReference type="NCBI Taxonomy" id="151549"/>
    <lineage>
        <taxon>Eukaryota</taxon>
        <taxon>Metazoa</taxon>
        <taxon>Ecdysozoa</taxon>
        <taxon>Arthropoda</taxon>
        <taxon>Hexapoda</taxon>
        <taxon>Insecta</taxon>
        <taxon>Pterygota</taxon>
        <taxon>Neoptera</taxon>
        <taxon>Endopterygota</taxon>
        <taxon>Lepidoptera</taxon>
        <taxon>Glossata</taxon>
        <taxon>Ditrysia</taxon>
        <taxon>Tineoidea</taxon>
        <taxon>Psychidae</taxon>
        <taxon>Oiketicinae</taxon>
        <taxon>Eumeta</taxon>
    </lineage>
</organism>
<keyword evidence="1" id="KW-1133">Transmembrane helix</keyword>
<reference evidence="2 3" key="1">
    <citation type="journal article" date="2019" name="Commun. Biol.">
        <title>The bagworm genome reveals a unique fibroin gene that provides high tensile strength.</title>
        <authorList>
            <person name="Kono N."/>
            <person name="Nakamura H."/>
            <person name="Ohtoshi R."/>
            <person name="Tomita M."/>
            <person name="Numata K."/>
            <person name="Arakawa K."/>
        </authorList>
    </citation>
    <scope>NUCLEOTIDE SEQUENCE [LARGE SCALE GENOMIC DNA]</scope>
</reference>
<comment type="caution">
    <text evidence="2">The sequence shown here is derived from an EMBL/GenBank/DDBJ whole genome shotgun (WGS) entry which is preliminary data.</text>
</comment>
<name>A0A4C1XRY3_EUMVA</name>
<keyword evidence="3" id="KW-1185">Reference proteome</keyword>
<dbReference type="AlphaFoldDB" id="A0A4C1XRY3"/>
<accession>A0A4C1XRY3</accession>
<keyword evidence="1" id="KW-0472">Membrane</keyword>
<evidence type="ECO:0000313" key="2">
    <source>
        <dbReference type="EMBL" id="GBP66706.1"/>
    </source>
</evidence>
<evidence type="ECO:0000313" key="3">
    <source>
        <dbReference type="Proteomes" id="UP000299102"/>
    </source>
</evidence>
<dbReference type="Proteomes" id="UP000299102">
    <property type="component" value="Unassembled WGS sequence"/>
</dbReference>
<protein>
    <submittedName>
        <fullName evidence="2">Uncharacterized protein</fullName>
    </submittedName>
</protein>
<proteinExistence type="predicted"/>
<keyword evidence="1" id="KW-0812">Transmembrane</keyword>
<evidence type="ECO:0000256" key="1">
    <source>
        <dbReference type="SAM" id="Phobius"/>
    </source>
</evidence>
<sequence length="132" mass="14967">MSRNRPGLTARHEVGQSYPYFVIDRNRSFAYRLTEQSRDVVLCESASRRPNLWQVAQRETVALQSPCGLFHHIFHIRYPTCGAPSVIVLLILVIASHIYVITHQYSLLTNEQGVQGMSCNPGLHFKTTVVIS</sequence>
<gene>
    <name evidence="2" type="ORF">EVAR_50085_1</name>
</gene>
<dbReference type="EMBL" id="BGZK01000965">
    <property type="protein sequence ID" value="GBP66706.1"/>
    <property type="molecule type" value="Genomic_DNA"/>
</dbReference>
<feature type="transmembrane region" description="Helical" evidence="1">
    <location>
        <begin position="81"/>
        <end position="101"/>
    </location>
</feature>